<name>A0A2H0CUI7_9BACT</name>
<feature type="transmembrane region" description="Helical" evidence="5">
    <location>
        <begin position="111"/>
        <end position="130"/>
    </location>
</feature>
<dbReference type="CDD" id="cd02440">
    <property type="entry name" value="AdoMet_MTases"/>
    <property type="match status" value="1"/>
</dbReference>
<proteinExistence type="inferred from homology"/>
<dbReference type="PANTHER" id="PTHR43317:SF1">
    <property type="entry name" value="THERMOSPERMINE SYNTHASE ACAULIS5"/>
    <property type="match status" value="1"/>
</dbReference>
<evidence type="ECO:0000259" key="6">
    <source>
        <dbReference type="PROSITE" id="PS51006"/>
    </source>
</evidence>
<feature type="transmembrane region" description="Helical" evidence="5">
    <location>
        <begin position="12"/>
        <end position="33"/>
    </location>
</feature>
<feature type="transmembrane region" description="Helical" evidence="5">
    <location>
        <begin position="39"/>
        <end position="61"/>
    </location>
</feature>
<evidence type="ECO:0000256" key="3">
    <source>
        <dbReference type="ARBA" id="ARBA00023115"/>
    </source>
</evidence>
<organism evidence="7 8">
    <name type="scientific">Candidatus Lloydbacteria bacterium CG22_combo_CG10-13_8_21_14_all_47_15</name>
    <dbReference type="NCBI Taxonomy" id="1974635"/>
    <lineage>
        <taxon>Bacteria</taxon>
        <taxon>Candidatus Lloydiibacteriota</taxon>
    </lineage>
</organism>
<comment type="caution">
    <text evidence="7">The sequence shown here is derived from an EMBL/GenBank/DDBJ whole genome shotgun (WGS) entry which is preliminary data.</text>
</comment>
<evidence type="ECO:0000256" key="5">
    <source>
        <dbReference type="SAM" id="Phobius"/>
    </source>
</evidence>
<reference evidence="7 8" key="1">
    <citation type="submission" date="2017-09" db="EMBL/GenBank/DDBJ databases">
        <title>Depth-based differentiation of microbial function through sediment-hosted aquifers and enrichment of novel symbionts in the deep terrestrial subsurface.</title>
        <authorList>
            <person name="Probst A.J."/>
            <person name="Ladd B."/>
            <person name="Jarett J.K."/>
            <person name="Geller-Mcgrath D.E."/>
            <person name="Sieber C.M."/>
            <person name="Emerson J.B."/>
            <person name="Anantharaman K."/>
            <person name="Thomas B.C."/>
            <person name="Malmstrom R."/>
            <person name="Stieglmeier M."/>
            <person name="Klingl A."/>
            <person name="Woyke T."/>
            <person name="Ryan C.M."/>
            <person name="Banfield J.F."/>
        </authorList>
    </citation>
    <scope>NUCLEOTIDE SEQUENCE [LARGE SCALE GENOMIC DNA]</scope>
    <source>
        <strain evidence="7">CG22_combo_CG10-13_8_21_14_all_47_15</strain>
    </source>
</reference>
<dbReference type="Pfam" id="PF01564">
    <property type="entry name" value="Spermine_synth"/>
    <property type="match status" value="1"/>
</dbReference>
<dbReference type="Proteomes" id="UP000230638">
    <property type="component" value="Unassembled WGS sequence"/>
</dbReference>
<evidence type="ECO:0000256" key="2">
    <source>
        <dbReference type="ARBA" id="ARBA00022679"/>
    </source>
</evidence>
<feature type="active site" description="Proton acceptor" evidence="4">
    <location>
        <position position="369"/>
    </location>
</feature>
<dbReference type="SUPFAM" id="SSF103473">
    <property type="entry name" value="MFS general substrate transporter"/>
    <property type="match status" value="1"/>
</dbReference>
<dbReference type="SUPFAM" id="SSF53335">
    <property type="entry name" value="S-adenosyl-L-methionine-dependent methyltransferases"/>
    <property type="match status" value="1"/>
</dbReference>
<evidence type="ECO:0000313" key="7">
    <source>
        <dbReference type="EMBL" id="PIP73582.1"/>
    </source>
</evidence>
<dbReference type="InterPro" id="IPR036259">
    <property type="entry name" value="MFS_trans_sf"/>
</dbReference>
<keyword evidence="2 4" id="KW-0808">Transferase</keyword>
<evidence type="ECO:0000313" key="8">
    <source>
        <dbReference type="Proteomes" id="UP000230638"/>
    </source>
</evidence>
<dbReference type="AlphaFoldDB" id="A0A2H0CUI7"/>
<keyword evidence="5" id="KW-1133">Transmembrane helix</keyword>
<dbReference type="PROSITE" id="PS51257">
    <property type="entry name" value="PROKAR_LIPOPROTEIN"/>
    <property type="match status" value="1"/>
</dbReference>
<feature type="transmembrane region" description="Helical" evidence="5">
    <location>
        <begin position="177"/>
        <end position="197"/>
    </location>
</feature>
<comment type="similarity">
    <text evidence="1">Belongs to the spermidine/spermine synthase family.</text>
</comment>
<feature type="transmembrane region" description="Helical" evidence="5">
    <location>
        <begin position="73"/>
        <end position="91"/>
    </location>
</feature>
<dbReference type="Gene3D" id="3.40.50.150">
    <property type="entry name" value="Vaccinia Virus protein VP39"/>
    <property type="match status" value="1"/>
</dbReference>
<evidence type="ECO:0000256" key="4">
    <source>
        <dbReference type="PROSITE-ProRule" id="PRU00354"/>
    </source>
</evidence>
<feature type="transmembrane region" description="Helical" evidence="5">
    <location>
        <begin position="151"/>
        <end position="171"/>
    </location>
</feature>
<dbReference type="InterPro" id="IPR029063">
    <property type="entry name" value="SAM-dependent_MTases_sf"/>
</dbReference>
<dbReference type="GO" id="GO:0006596">
    <property type="term" value="P:polyamine biosynthetic process"/>
    <property type="evidence" value="ECO:0007669"/>
    <property type="project" value="UniProtKB-UniRule"/>
</dbReference>
<keyword evidence="5" id="KW-0472">Membrane</keyword>
<accession>A0A2H0CUI7</accession>
<sequence length="517" mass="56979">MILFLKNNMLPISVFVTGACVLIIEIAALRVLSPYYGNTIFTASSVISIILAALSVGYYAGGVLADRHPRLEWFFGIILASSVTLLALHLFGTFTLPSIGYTLSLTSGPFVFSILLFFIPAFLLGMLSPYAIKLQNMLSSETGVGTVAGKIFFWSTVGSILGSLMTGFFLIPHFGVHRIIVGTGVTLFLLGFLPLVVLRVNRQLATAVAAVFLAVLGVFVFSDARVEDSVILNKDGVYGRIFIYDSISDGRPARFLRQGRSFSAAMFLDSDDPRDLAFDYTKYYSLYKIFTPDVAHALVIGGGAYSIPKALFVAEPYASVDVVEVEPVLFDMAQTYFGAPDDPRLRNYVEDGRRFLYDADTRYDVIFSDVYHSLYSVPNHFTTREFFELAKEKLADDGVFIANIIGDLSAEAPSLVLSEMRTFLSVFPNSHFFAVGSPEQVSAQNIIFVGHNSGTKIDITGVALEMYDEPVFRNLALHEIDISRFDLSAHQLLTDDFSPSEYLAAQVLKREFAGITK</sequence>
<feature type="domain" description="PABS" evidence="6">
    <location>
        <begin position="292"/>
        <end position="452"/>
    </location>
</feature>
<keyword evidence="3 4" id="KW-0620">Polyamine biosynthesis</keyword>
<protein>
    <recommendedName>
        <fullName evidence="6">PABS domain-containing protein</fullName>
    </recommendedName>
</protein>
<dbReference type="PROSITE" id="PS51006">
    <property type="entry name" value="PABS_2"/>
    <property type="match status" value="1"/>
</dbReference>
<dbReference type="InterPro" id="IPR030374">
    <property type="entry name" value="PABS"/>
</dbReference>
<dbReference type="GO" id="GO:0010487">
    <property type="term" value="F:thermospermine synthase activity"/>
    <property type="evidence" value="ECO:0007669"/>
    <property type="project" value="TreeGrafter"/>
</dbReference>
<dbReference type="NCBIfam" id="NF037959">
    <property type="entry name" value="MFS_SpdSyn"/>
    <property type="match status" value="1"/>
</dbReference>
<keyword evidence="5" id="KW-0812">Transmembrane</keyword>
<evidence type="ECO:0000256" key="1">
    <source>
        <dbReference type="ARBA" id="ARBA00007867"/>
    </source>
</evidence>
<gene>
    <name evidence="7" type="ORF">COW88_01435</name>
</gene>
<dbReference type="PANTHER" id="PTHR43317">
    <property type="entry name" value="THERMOSPERMINE SYNTHASE ACAULIS5"/>
    <property type="match status" value="1"/>
</dbReference>
<dbReference type="EMBL" id="PCTL01000016">
    <property type="protein sequence ID" value="PIP73582.1"/>
    <property type="molecule type" value="Genomic_DNA"/>
</dbReference>
<feature type="transmembrane region" description="Helical" evidence="5">
    <location>
        <begin position="204"/>
        <end position="222"/>
    </location>
</feature>